<evidence type="ECO:0000313" key="5">
    <source>
        <dbReference type="Proteomes" id="UP000483379"/>
    </source>
</evidence>
<dbReference type="PROSITE" id="PS50110">
    <property type="entry name" value="RESPONSE_REGULATORY"/>
    <property type="match status" value="1"/>
</dbReference>
<dbReference type="Gene3D" id="3.60.40.10">
    <property type="entry name" value="PPM-type phosphatase domain"/>
    <property type="match status" value="1"/>
</dbReference>
<feature type="domain" description="Response regulatory" evidence="3">
    <location>
        <begin position="29"/>
        <end position="145"/>
    </location>
</feature>
<accession>A0A6M0JZ11</accession>
<dbReference type="SUPFAM" id="SSF52172">
    <property type="entry name" value="CheY-like"/>
    <property type="match status" value="1"/>
</dbReference>
<dbReference type="SMART" id="SM00448">
    <property type="entry name" value="REC"/>
    <property type="match status" value="1"/>
</dbReference>
<dbReference type="InterPro" id="IPR001789">
    <property type="entry name" value="Sig_transdc_resp-reg_receiver"/>
</dbReference>
<sequence length="558" mass="59547">MQSSIAHCCSAEEARPDPPSVQVAGWRGKALAVDGDPGNLLLLQRMLERMGFAVGTAGNGLEALAQFAALRPDLVVLDVVIPGIDGMEAGRRIRSMSEGDFVPIIFLTSLADEASMMDCIRAGGDDFLTKPLSFKLLQARVMITERFRDLQRTMAASSEPLAELLEREQSEQRLAERVFSRAINSRNVETQAIALMQCSAATFNGDLVLTQGLPDGGLRILMADITGHGLGAAIGALPVAEAFHAMTLKGVEDLQVLEEVNCKLYAILPSDRFMAASMVSICGNGRRLTWWNGGMPSGWLRSRGGLTELASHASPLGVLPQLMPSDAPRVLSVQDDDGLLLLSDGVIEAVDADGVAFGDGRLSQHLQVWPHGGPVFGDLRAAWERHCGSAALVDDAALLELAIGPSPLDSAALEVGRAWRGGWRWSVELGSDQAEGLFPLKTALAPLGLLDGLDRQAEVLEEILSQLCEQHGGSMRRSGNPAVSARHGGSLKVLIQFDPLPHGGRFVIQASGRLSADAWRSGRSCSGPANGLAGGLEAFCHSVRYDADKGMIEAHYLW</sequence>
<keyword evidence="1" id="KW-0378">Hydrolase</keyword>
<comment type="caution">
    <text evidence="4">The sequence shown here is derived from an EMBL/GenBank/DDBJ whole genome shotgun (WGS) entry which is preliminary data.</text>
</comment>
<reference evidence="4 5" key="1">
    <citation type="submission" date="2020-02" db="EMBL/GenBank/DDBJ databases">
        <title>Genome sequences of Thiorhodococcus mannitoliphagus and Thiorhodococcus minor, purple sulfur photosynthetic bacteria in the gammaproteobacterial family, Chromatiaceae.</title>
        <authorList>
            <person name="Aviles F.A."/>
            <person name="Meyer T.E."/>
            <person name="Kyndt J.A."/>
        </authorList>
    </citation>
    <scope>NUCLEOTIDE SEQUENCE [LARGE SCALE GENOMIC DNA]</scope>
    <source>
        <strain evidence="4 5">DSM 11518</strain>
    </source>
</reference>
<dbReference type="GO" id="GO:0016791">
    <property type="term" value="F:phosphatase activity"/>
    <property type="evidence" value="ECO:0007669"/>
    <property type="project" value="TreeGrafter"/>
</dbReference>
<dbReference type="AlphaFoldDB" id="A0A6M0JZ11"/>
<dbReference type="PANTHER" id="PTHR43156">
    <property type="entry name" value="STAGE II SPORULATION PROTEIN E-RELATED"/>
    <property type="match status" value="1"/>
</dbReference>
<dbReference type="RefSeq" id="WP_164451456.1">
    <property type="nucleotide sequence ID" value="NZ_JAAIJQ010000011.1"/>
</dbReference>
<protein>
    <submittedName>
        <fullName evidence="4">Fused response regulator/phosphatase</fullName>
    </submittedName>
</protein>
<keyword evidence="5" id="KW-1185">Reference proteome</keyword>
<dbReference type="Pfam" id="PF00072">
    <property type="entry name" value="Response_reg"/>
    <property type="match status" value="1"/>
</dbReference>
<dbReference type="GO" id="GO:0000160">
    <property type="term" value="P:phosphorelay signal transduction system"/>
    <property type="evidence" value="ECO:0007669"/>
    <property type="project" value="InterPro"/>
</dbReference>
<dbReference type="Proteomes" id="UP000483379">
    <property type="component" value="Unassembled WGS sequence"/>
</dbReference>
<name>A0A6M0JZ11_9GAMM</name>
<evidence type="ECO:0000259" key="3">
    <source>
        <dbReference type="PROSITE" id="PS50110"/>
    </source>
</evidence>
<gene>
    <name evidence="4" type="ORF">G3446_05390</name>
</gene>
<feature type="modified residue" description="4-aspartylphosphate" evidence="2">
    <location>
        <position position="78"/>
    </location>
</feature>
<dbReference type="InterPro" id="IPR036457">
    <property type="entry name" value="PPM-type-like_dom_sf"/>
</dbReference>
<dbReference type="InterPro" id="IPR052016">
    <property type="entry name" value="Bact_Sigma-Reg"/>
</dbReference>
<dbReference type="EMBL" id="JAAIJQ010000011">
    <property type="protein sequence ID" value="NEV61335.1"/>
    <property type="molecule type" value="Genomic_DNA"/>
</dbReference>
<proteinExistence type="predicted"/>
<dbReference type="SMART" id="SM00331">
    <property type="entry name" value="PP2C_SIG"/>
    <property type="match status" value="1"/>
</dbReference>
<dbReference type="Pfam" id="PF07228">
    <property type="entry name" value="SpoIIE"/>
    <property type="match status" value="1"/>
</dbReference>
<dbReference type="PANTHER" id="PTHR43156:SF2">
    <property type="entry name" value="STAGE II SPORULATION PROTEIN E"/>
    <property type="match status" value="1"/>
</dbReference>
<keyword evidence="2" id="KW-0597">Phosphoprotein</keyword>
<evidence type="ECO:0000256" key="1">
    <source>
        <dbReference type="ARBA" id="ARBA00022801"/>
    </source>
</evidence>
<organism evidence="4 5">
    <name type="scientific">Thiorhodococcus minor</name>
    <dbReference type="NCBI Taxonomy" id="57489"/>
    <lineage>
        <taxon>Bacteria</taxon>
        <taxon>Pseudomonadati</taxon>
        <taxon>Pseudomonadota</taxon>
        <taxon>Gammaproteobacteria</taxon>
        <taxon>Chromatiales</taxon>
        <taxon>Chromatiaceae</taxon>
        <taxon>Thiorhodococcus</taxon>
    </lineage>
</organism>
<dbReference type="InterPro" id="IPR011006">
    <property type="entry name" value="CheY-like_superfamily"/>
</dbReference>
<evidence type="ECO:0000256" key="2">
    <source>
        <dbReference type="PROSITE-ProRule" id="PRU00169"/>
    </source>
</evidence>
<evidence type="ECO:0000313" key="4">
    <source>
        <dbReference type="EMBL" id="NEV61335.1"/>
    </source>
</evidence>
<dbReference type="InterPro" id="IPR001932">
    <property type="entry name" value="PPM-type_phosphatase-like_dom"/>
</dbReference>
<dbReference type="Gene3D" id="3.40.50.2300">
    <property type="match status" value="1"/>
</dbReference>